<dbReference type="HOGENOM" id="CLU_902035_0_0_6"/>
<evidence type="ECO:0000313" key="2">
    <source>
        <dbReference type="EMBL" id="ENX32475.1"/>
    </source>
</evidence>
<dbReference type="AlphaFoldDB" id="N9R1J3"/>
<organism evidence="2 3">
    <name type="scientific">Acinetobacter colistiniresistens</name>
    <dbReference type="NCBI Taxonomy" id="280145"/>
    <lineage>
        <taxon>Bacteria</taxon>
        <taxon>Pseudomonadati</taxon>
        <taxon>Pseudomonadota</taxon>
        <taxon>Gammaproteobacteria</taxon>
        <taxon>Moraxellales</taxon>
        <taxon>Moraxellaceae</taxon>
        <taxon>Acinetobacter</taxon>
    </lineage>
</organism>
<keyword evidence="3" id="KW-1185">Reference proteome</keyword>
<comment type="caution">
    <text evidence="2">The sequence shown here is derived from an EMBL/GenBank/DDBJ whole genome shotgun (WGS) entry which is preliminary data.</text>
</comment>
<gene>
    <name evidence="2" type="ORF">F889_03457</name>
</gene>
<evidence type="ECO:0000313" key="3">
    <source>
        <dbReference type="Proteomes" id="UP000013009"/>
    </source>
</evidence>
<proteinExistence type="predicted"/>
<sequence length="311" mass="36593">MNTMSRPYENFENWMKKDNKTKEDFIQKNKDTWSKSIPQKFNVSISQPLILFGYDQEQATLSTKEIVTVSKEFYETIRKKFREYKYQLSKQHKSRIQARISKSTTSKLEQIKKKLEHSSASGTLEHVINSFDEDKLKQQIQINKLQEQIQKLRDYEEYIKSKHKLELETAHALNQKIQDYLFSQWVSTQQKLEVLENQFPNEDDLDQIYASQSDEGKENSRRIIKSNLQSDFNNNLLRITATLELKSETTNPLHTTLAPISENDYPPIYPRPSGFIKQGGISHNDIEEKINNKQEAMPKHLTNQVKLFTNK</sequence>
<accession>N9R1J3</accession>
<keyword evidence="1" id="KW-0175">Coiled coil</keyword>
<name>N9R1J3_9GAMM</name>
<feature type="coiled-coil region" evidence="1">
    <location>
        <begin position="128"/>
        <end position="155"/>
    </location>
</feature>
<evidence type="ECO:0000256" key="1">
    <source>
        <dbReference type="SAM" id="Coils"/>
    </source>
</evidence>
<dbReference type="PATRIC" id="fig|1217695.3.peg.3357"/>
<dbReference type="EMBL" id="APRZ01000024">
    <property type="protein sequence ID" value="ENX32475.1"/>
    <property type="molecule type" value="Genomic_DNA"/>
</dbReference>
<protein>
    <submittedName>
        <fullName evidence="2">Uncharacterized protein</fullName>
    </submittedName>
</protein>
<reference evidence="2 3" key="1">
    <citation type="submission" date="2013-02" db="EMBL/GenBank/DDBJ databases">
        <title>The Genome Sequence of Acinetobacter sp. NIPH 1859.</title>
        <authorList>
            <consortium name="The Broad Institute Genome Sequencing Platform"/>
            <consortium name="The Broad Institute Genome Sequencing Center for Infectious Disease"/>
            <person name="Cerqueira G."/>
            <person name="Feldgarden M."/>
            <person name="Courvalin P."/>
            <person name="Perichon B."/>
            <person name="Grillot-Courvalin C."/>
            <person name="Clermont D."/>
            <person name="Rocha E."/>
            <person name="Yoon E.-J."/>
            <person name="Nemec A."/>
            <person name="Walker B."/>
            <person name="Young S.K."/>
            <person name="Zeng Q."/>
            <person name="Gargeya S."/>
            <person name="Fitzgerald M."/>
            <person name="Haas B."/>
            <person name="Abouelleil A."/>
            <person name="Alvarado L."/>
            <person name="Arachchi H.M."/>
            <person name="Berlin A.M."/>
            <person name="Chapman S.B."/>
            <person name="Dewar J."/>
            <person name="Goldberg J."/>
            <person name="Griggs A."/>
            <person name="Gujja S."/>
            <person name="Hansen M."/>
            <person name="Howarth C."/>
            <person name="Imamovic A."/>
            <person name="Larimer J."/>
            <person name="McCowan C."/>
            <person name="Murphy C."/>
            <person name="Neiman D."/>
            <person name="Pearson M."/>
            <person name="Priest M."/>
            <person name="Roberts A."/>
            <person name="Saif S."/>
            <person name="Shea T."/>
            <person name="Sisk P."/>
            <person name="Sykes S."/>
            <person name="Wortman J."/>
            <person name="Nusbaum C."/>
            <person name="Birren B."/>
        </authorList>
    </citation>
    <scope>NUCLEOTIDE SEQUENCE [LARGE SCALE GENOMIC DNA]</scope>
    <source>
        <strain evidence="2 3">NIPH 1859</strain>
    </source>
</reference>
<dbReference type="Proteomes" id="UP000013009">
    <property type="component" value="Unassembled WGS sequence"/>
</dbReference>